<dbReference type="GO" id="GO:0005737">
    <property type="term" value="C:cytoplasm"/>
    <property type="evidence" value="ECO:0007669"/>
    <property type="project" value="UniProtKB-SubCell"/>
</dbReference>
<keyword evidence="5" id="KW-0812">Transmembrane</keyword>
<name>A0A807LGZ8_9ENTR</name>
<organism evidence="6 7">
    <name type="scientific">Kosakonia cowanii JCM 10956 = DSM 18146</name>
    <dbReference type="NCBI Taxonomy" id="1300165"/>
    <lineage>
        <taxon>Bacteria</taxon>
        <taxon>Pseudomonadati</taxon>
        <taxon>Pseudomonadota</taxon>
        <taxon>Gammaproteobacteria</taxon>
        <taxon>Enterobacterales</taxon>
        <taxon>Enterobacteriaceae</taxon>
        <taxon>Kosakonia</taxon>
    </lineage>
</organism>
<evidence type="ECO:0000313" key="6">
    <source>
        <dbReference type="EMBL" id="APZ04682.1"/>
    </source>
</evidence>
<accession>A0A807LGZ8</accession>
<dbReference type="InterPro" id="IPR020196">
    <property type="entry name" value="Uncharacterised_YqgB"/>
</dbReference>
<keyword evidence="5" id="KW-0472">Membrane</keyword>
<dbReference type="AlphaFoldDB" id="A0A807LGZ8"/>
<comment type="similarity">
    <text evidence="2">Belongs to the YqgB family.</text>
</comment>
<keyword evidence="5" id="KW-1133">Transmembrane helix</keyword>
<dbReference type="NCBIfam" id="NF033844">
    <property type="entry name" value="small_YqgB"/>
    <property type="match status" value="1"/>
</dbReference>
<dbReference type="Pfam" id="PF11036">
    <property type="entry name" value="YqgB"/>
    <property type="match status" value="1"/>
</dbReference>
<keyword evidence="7" id="KW-1185">Reference proteome</keyword>
<evidence type="ECO:0000256" key="2">
    <source>
        <dbReference type="ARBA" id="ARBA00008499"/>
    </source>
</evidence>
<evidence type="ECO:0000256" key="1">
    <source>
        <dbReference type="ARBA" id="ARBA00004496"/>
    </source>
</evidence>
<evidence type="ECO:0000313" key="7">
    <source>
        <dbReference type="Proteomes" id="UP000187148"/>
    </source>
</evidence>
<comment type="subcellular location">
    <subcellularLocation>
        <location evidence="1">Cytoplasm</location>
    </subcellularLocation>
</comment>
<reference evidence="6 7" key="1">
    <citation type="submission" date="2017-01" db="EMBL/GenBank/DDBJ databases">
        <authorList>
            <person name="Cao J.-M."/>
        </authorList>
    </citation>
    <scope>NUCLEOTIDE SEQUENCE [LARGE SCALE GENOMIC DNA]</scope>
    <source>
        <strain evidence="6 7">888-76</strain>
    </source>
</reference>
<dbReference type="EMBL" id="CP019445">
    <property type="protein sequence ID" value="APZ04682.1"/>
    <property type="molecule type" value="Genomic_DNA"/>
</dbReference>
<feature type="transmembrane region" description="Helical" evidence="5">
    <location>
        <begin position="24"/>
        <end position="43"/>
    </location>
</feature>
<proteinExistence type="inferred from homology"/>
<sequence length="64" mass="7536">MFYYHMNQKPVAQSVLWHVMPKIMAVYGLLSLCVTAIVVNYFIPVSLRLANEQRDVYRVYTLIK</sequence>
<evidence type="ECO:0000256" key="3">
    <source>
        <dbReference type="ARBA" id="ARBA00018270"/>
    </source>
</evidence>
<dbReference type="Proteomes" id="UP000187148">
    <property type="component" value="Chromosome"/>
</dbReference>
<evidence type="ECO:0000256" key="4">
    <source>
        <dbReference type="ARBA" id="ARBA00022490"/>
    </source>
</evidence>
<keyword evidence="4" id="KW-0963">Cytoplasm</keyword>
<dbReference type="KEGG" id="kco:BWI95_06250"/>
<dbReference type="RefSeq" id="WP_054803590.1">
    <property type="nucleotide sequence ID" value="NZ_CP019445.1"/>
</dbReference>
<evidence type="ECO:0000256" key="5">
    <source>
        <dbReference type="SAM" id="Phobius"/>
    </source>
</evidence>
<gene>
    <name evidence="6" type="ORF">BWI95_06250</name>
</gene>
<protein>
    <recommendedName>
        <fullName evidence="3">Uncharacterized protein YqgB</fullName>
    </recommendedName>
</protein>